<comment type="caution">
    <text evidence="8">Lacks conserved residue(s) required for the propagation of feature annotation.</text>
</comment>
<dbReference type="InterPro" id="IPR028628">
    <property type="entry name" value="Sirtuin_class_U"/>
</dbReference>
<feature type="binding site" evidence="8">
    <location>
        <position position="219"/>
    </location>
    <ligand>
        <name>NAD(+)</name>
        <dbReference type="ChEBI" id="CHEBI:57540"/>
    </ligand>
</feature>
<feature type="binding site" evidence="8">
    <location>
        <position position="39"/>
    </location>
    <ligand>
        <name>NAD(+)</name>
        <dbReference type="ChEBI" id="CHEBI:57540"/>
    </ligand>
</feature>
<feature type="binding site" evidence="8">
    <location>
        <position position="104"/>
    </location>
    <ligand>
        <name>NAD(+)</name>
        <dbReference type="ChEBI" id="CHEBI:57540"/>
    </ligand>
</feature>
<dbReference type="EC" id="2.3.1.286" evidence="8"/>
<dbReference type="InterPro" id="IPR026591">
    <property type="entry name" value="Sirtuin_cat_small_dom_sf"/>
</dbReference>
<evidence type="ECO:0000256" key="2">
    <source>
        <dbReference type="ARBA" id="ARBA00022679"/>
    </source>
</evidence>
<dbReference type="Gene3D" id="3.40.50.1220">
    <property type="entry name" value="TPP-binding domain"/>
    <property type="match status" value="1"/>
</dbReference>
<dbReference type="CDD" id="cd01413">
    <property type="entry name" value="SIR2_Af2"/>
    <property type="match status" value="1"/>
</dbReference>
<evidence type="ECO:0000259" key="10">
    <source>
        <dbReference type="PROSITE" id="PS50305"/>
    </source>
</evidence>
<feature type="binding site" evidence="8">
    <location>
        <position position="107"/>
    </location>
    <ligand>
        <name>NAD(+)</name>
        <dbReference type="ChEBI" id="CHEBI:57540"/>
    </ligand>
</feature>
<dbReference type="InterPro" id="IPR026590">
    <property type="entry name" value="Ssirtuin_cat_dom"/>
</dbReference>
<dbReference type="OMA" id="EQCKKCR"/>
<feature type="binding site" evidence="8">
    <location>
        <position position="194"/>
    </location>
    <ligand>
        <name>NAD(+)</name>
        <dbReference type="ChEBI" id="CHEBI:57540"/>
    </ligand>
</feature>
<comment type="cofactor">
    <cofactor evidence="8">
        <name>Zn(2+)</name>
        <dbReference type="ChEBI" id="CHEBI:29105"/>
    </cofactor>
    <text evidence="8">Binds 1 zinc ion per subunit.</text>
</comment>
<dbReference type="NCBIfam" id="NF040867">
    <property type="entry name" value="prot_deacyl_CobB"/>
    <property type="match status" value="1"/>
</dbReference>
<evidence type="ECO:0000256" key="5">
    <source>
        <dbReference type="ARBA" id="ARBA00023015"/>
    </source>
</evidence>
<keyword evidence="12" id="KW-1185">Reference proteome</keyword>
<evidence type="ECO:0000256" key="9">
    <source>
        <dbReference type="PROSITE-ProRule" id="PRU00236"/>
    </source>
</evidence>
<dbReference type="GO" id="GO:0017136">
    <property type="term" value="F:histone deacetylase activity, NAD-dependent"/>
    <property type="evidence" value="ECO:0007669"/>
    <property type="project" value="TreeGrafter"/>
</dbReference>
<feature type="binding site" evidence="8">
    <location>
        <position position="220"/>
    </location>
    <ligand>
        <name>NAD(+)</name>
        <dbReference type="ChEBI" id="CHEBI:57540"/>
    </ligand>
</feature>
<evidence type="ECO:0000256" key="1">
    <source>
        <dbReference type="ARBA" id="ARBA00022490"/>
    </source>
</evidence>
<keyword evidence="4 8" id="KW-0862">Zinc</keyword>
<reference evidence="11 12" key="1">
    <citation type="journal article" date="2020" name="Nat. Commun.">
        <title>The structures of two archaeal type IV pili illuminate evolutionary relationships.</title>
        <authorList>
            <person name="Wang F."/>
            <person name="Baquero D.P."/>
            <person name="Su Z."/>
            <person name="Beltran L.C."/>
            <person name="Prangishvili D."/>
            <person name="Krupovic M."/>
            <person name="Egelman E.H."/>
        </authorList>
    </citation>
    <scope>NUCLEOTIDE SEQUENCE [LARGE SCALE GENOMIC DNA]</scope>
    <source>
        <strain evidence="11 12">2GA</strain>
    </source>
</reference>
<name>A0A7L4PAA4_9CREN</name>
<evidence type="ECO:0000256" key="3">
    <source>
        <dbReference type="ARBA" id="ARBA00022723"/>
    </source>
</evidence>
<comment type="similarity">
    <text evidence="8">Belongs to the sirtuin family. Class U subfamily.</text>
</comment>
<feature type="binding site" evidence="8">
    <location>
        <position position="195"/>
    </location>
    <ligand>
        <name>NAD(+)</name>
        <dbReference type="ChEBI" id="CHEBI:57540"/>
    </ligand>
</feature>
<evidence type="ECO:0000256" key="7">
    <source>
        <dbReference type="ARBA" id="ARBA00023163"/>
    </source>
</evidence>
<feature type="binding site" evidence="8">
    <location>
        <position position="106"/>
    </location>
    <ligand>
        <name>NAD(+)</name>
        <dbReference type="ChEBI" id="CHEBI:57540"/>
    </ligand>
</feature>
<feature type="binding site" evidence="8">
    <location>
        <position position="39"/>
    </location>
    <ligand>
        <name>nicotinamide</name>
        <dbReference type="ChEBI" id="CHEBI:17154"/>
    </ligand>
</feature>
<dbReference type="AlphaFoldDB" id="A0A7L4PAA4"/>
<dbReference type="InterPro" id="IPR029035">
    <property type="entry name" value="DHS-like_NAD/FAD-binding_dom"/>
</dbReference>
<comment type="catalytic activity">
    <reaction evidence="8">
        <text>N(6)-acetyl-L-lysyl-[protein] + NAD(+) + H2O = 2''-O-acetyl-ADP-D-ribose + nicotinamide + L-lysyl-[protein]</text>
        <dbReference type="Rhea" id="RHEA:43636"/>
        <dbReference type="Rhea" id="RHEA-COMP:9752"/>
        <dbReference type="Rhea" id="RHEA-COMP:10731"/>
        <dbReference type="ChEBI" id="CHEBI:15377"/>
        <dbReference type="ChEBI" id="CHEBI:17154"/>
        <dbReference type="ChEBI" id="CHEBI:29969"/>
        <dbReference type="ChEBI" id="CHEBI:57540"/>
        <dbReference type="ChEBI" id="CHEBI:61930"/>
        <dbReference type="ChEBI" id="CHEBI:83767"/>
        <dbReference type="EC" id="2.3.1.286"/>
    </reaction>
</comment>
<feature type="binding site" evidence="8">
    <location>
        <position position="32"/>
    </location>
    <ligand>
        <name>NAD(+)</name>
        <dbReference type="ChEBI" id="CHEBI:57540"/>
    </ligand>
</feature>
<dbReference type="PANTHER" id="PTHR11085">
    <property type="entry name" value="NAD-DEPENDENT PROTEIN DEACYLASE SIRTUIN-5, MITOCHONDRIAL-RELATED"/>
    <property type="match status" value="1"/>
</dbReference>
<feature type="active site" description="Proton acceptor" evidence="8 9">
    <location>
        <position position="122"/>
    </location>
</feature>
<feature type="binding site" evidence="8">
    <location>
        <position position="28"/>
    </location>
    <ligand>
        <name>NAD(+)</name>
        <dbReference type="ChEBI" id="CHEBI:57540"/>
    </ligand>
</feature>
<dbReference type="InterPro" id="IPR050134">
    <property type="entry name" value="NAD-dep_sirtuin_deacylases"/>
</dbReference>
<dbReference type="Proteomes" id="UP000554766">
    <property type="component" value="Unassembled WGS sequence"/>
</dbReference>
<keyword evidence="7 8" id="KW-0804">Transcription</keyword>
<keyword evidence="6 8" id="KW-0520">NAD</keyword>
<feature type="binding site" evidence="8">
    <location>
        <position position="107"/>
    </location>
    <ligand>
        <name>nicotinamide</name>
        <dbReference type="ChEBI" id="CHEBI:17154"/>
    </ligand>
</feature>
<dbReference type="PROSITE" id="PS50305">
    <property type="entry name" value="SIRTUIN"/>
    <property type="match status" value="1"/>
</dbReference>
<comment type="function">
    <text evidence="8">NAD-dependent protein deacetylase which modulates the activities of several enzymes which are inactive in their acetylated form. Deacetylates the N-terminal lysine residue of Alba, the major archaeal chromatin protein and that, in turn, increases Alba's DNA binding affinity, thereby repressing transcription.</text>
</comment>
<dbReference type="InterPro" id="IPR003000">
    <property type="entry name" value="Sirtuin"/>
</dbReference>
<evidence type="ECO:0000256" key="6">
    <source>
        <dbReference type="ARBA" id="ARBA00023027"/>
    </source>
</evidence>
<dbReference type="GeneID" id="5054127"/>
<gene>
    <name evidence="8" type="primary">cobB</name>
    <name evidence="11" type="ORF">HC235_05370</name>
</gene>
<feature type="binding site" evidence="8">
    <location>
        <position position="122"/>
    </location>
    <ligand>
        <name>NAD(+)</name>
        <dbReference type="ChEBI" id="CHEBI:57540"/>
    </ligand>
</feature>
<evidence type="ECO:0000256" key="4">
    <source>
        <dbReference type="ARBA" id="ARBA00022833"/>
    </source>
</evidence>
<dbReference type="GO" id="GO:0005737">
    <property type="term" value="C:cytoplasm"/>
    <property type="evidence" value="ECO:0007669"/>
    <property type="project" value="UniProtKB-SubCell"/>
</dbReference>
<proteinExistence type="inferred from homology"/>
<feature type="binding site" evidence="8">
    <location>
        <position position="106"/>
    </location>
    <ligand>
        <name>nicotinamide</name>
        <dbReference type="ChEBI" id="CHEBI:17154"/>
    </ligand>
</feature>
<dbReference type="HAMAP" id="MF_01968">
    <property type="entry name" value="Sirtuin_ClassU"/>
    <property type="match status" value="1"/>
</dbReference>
<keyword evidence="5 8" id="KW-0805">Transcription regulation</keyword>
<dbReference type="Gene3D" id="3.30.1600.10">
    <property type="entry name" value="SIR2/SIRT2 'Small Domain"/>
    <property type="match status" value="1"/>
</dbReference>
<evidence type="ECO:0000313" key="12">
    <source>
        <dbReference type="Proteomes" id="UP000554766"/>
    </source>
</evidence>
<keyword evidence="1 8" id="KW-0963">Cytoplasm</keyword>
<sequence length="253" mass="27744">MEVESGNPLEEVASLIVRSSCNVALTGAGVSTASGIPDFRGPQGVWRMVDPEKFEISYFHEHPDEVWDLFVEFFLPTFNAKPNPAHYALAELEKLGKLCAVITQNVDMLHQAAGSRNVVELHGSLKDAVCVECGSRYPLSEVLRQRTRGAPKCPKCGGVLKPDVVFFGEPLPRDALREAMMLAEMADVFIAAGTSLAVYPANQLPLIAKKRGAKLVVINAEETYYDFAADYVFRGKVEEVLPALVEKVKGMLF</sequence>
<keyword evidence="3 8" id="KW-0479">Metal-binding</keyword>
<dbReference type="Pfam" id="PF02146">
    <property type="entry name" value="SIR2"/>
    <property type="match status" value="1"/>
</dbReference>
<comment type="caution">
    <text evidence="11">The sequence shown here is derived from an EMBL/GenBank/DDBJ whole genome shotgun (WGS) entry which is preliminary data.</text>
</comment>
<feature type="binding site" evidence="8 9">
    <location>
        <position position="153"/>
    </location>
    <ligand>
        <name>Zn(2+)</name>
        <dbReference type="ChEBI" id="CHEBI:29105"/>
    </ligand>
</feature>
<feature type="binding site" evidence="8">
    <location>
        <position position="237"/>
    </location>
    <ligand>
        <name>NAD(+)</name>
        <dbReference type="ChEBI" id="CHEBI:57540"/>
    </ligand>
</feature>
<dbReference type="SUPFAM" id="SSF52467">
    <property type="entry name" value="DHS-like NAD/FAD-binding domain"/>
    <property type="match status" value="1"/>
</dbReference>
<comment type="subcellular location">
    <subcellularLocation>
        <location evidence="8">Cytoplasm</location>
    </subcellularLocation>
</comment>
<keyword evidence="2 8" id="KW-0808">Transferase</keyword>
<feature type="binding site" evidence="8 9">
    <location>
        <position position="156"/>
    </location>
    <ligand>
        <name>Zn(2+)</name>
        <dbReference type="ChEBI" id="CHEBI:29105"/>
    </ligand>
</feature>
<evidence type="ECO:0000313" key="11">
    <source>
        <dbReference type="EMBL" id="NYR15387.1"/>
    </source>
</evidence>
<organism evidence="11 12">
    <name type="scientific">Pyrobaculum arsenaticum</name>
    <dbReference type="NCBI Taxonomy" id="121277"/>
    <lineage>
        <taxon>Archaea</taxon>
        <taxon>Thermoproteota</taxon>
        <taxon>Thermoprotei</taxon>
        <taxon>Thermoproteales</taxon>
        <taxon>Thermoproteaceae</taxon>
        <taxon>Pyrobaculum</taxon>
    </lineage>
</organism>
<dbReference type="RefSeq" id="WP_011900800.1">
    <property type="nucleotide sequence ID" value="NZ_JAAVJF010000002.1"/>
</dbReference>
<evidence type="ECO:0000256" key="8">
    <source>
        <dbReference type="HAMAP-Rule" id="MF_01968"/>
    </source>
</evidence>
<dbReference type="NCBIfam" id="NF001753">
    <property type="entry name" value="PRK00481.1-3"/>
    <property type="match status" value="1"/>
</dbReference>
<dbReference type="PANTHER" id="PTHR11085:SF11">
    <property type="entry name" value="NAD-DEPENDENT PROTEIN DEACETYLASE"/>
    <property type="match status" value="1"/>
</dbReference>
<feature type="binding site" evidence="8 9">
    <location>
        <position position="130"/>
    </location>
    <ligand>
        <name>Zn(2+)</name>
        <dbReference type="ChEBI" id="CHEBI:29105"/>
    </ligand>
</feature>
<accession>A0A7L4PAA4</accession>
<feature type="domain" description="Deacetylase sirtuin-type" evidence="10">
    <location>
        <begin position="2"/>
        <end position="251"/>
    </location>
</feature>
<feature type="binding site" evidence="8">
    <location>
        <position position="40"/>
    </location>
    <ligand>
        <name>NAD(+)</name>
        <dbReference type="ChEBI" id="CHEBI:57540"/>
    </ligand>
</feature>
<feature type="binding site" evidence="8 9">
    <location>
        <position position="133"/>
    </location>
    <ligand>
        <name>Zn(2+)</name>
        <dbReference type="ChEBI" id="CHEBI:29105"/>
    </ligand>
</feature>
<protein>
    <recommendedName>
        <fullName evidence="8">NAD-dependent protein deacetylase</fullName>
        <ecNumber evidence="8">2.3.1.286</ecNumber>
    </recommendedName>
    <alternativeName>
        <fullName evidence="8">Regulatory protein SIR2 homolog</fullName>
    </alternativeName>
</protein>
<dbReference type="GO" id="GO:0070403">
    <property type="term" value="F:NAD+ binding"/>
    <property type="evidence" value="ECO:0007669"/>
    <property type="project" value="UniProtKB-UniRule"/>
</dbReference>
<dbReference type="GO" id="GO:0008270">
    <property type="term" value="F:zinc ion binding"/>
    <property type="evidence" value="ECO:0007669"/>
    <property type="project" value="UniProtKB-UniRule"/>
</dbReference>
<dbReference type="EMBL" id="JAAVJF010000002">
    <property type="protein sequence ID" value="NYR15387.1"/>
    <property type="molecule type" value="Genomic_DNA"/>
</dbReference>